<evidence type="ECO:0000256" key="6">
    <source>
        <dbReference type="SAM" id="MobiDB-lite"/>
    </source>
</evidence>
<comment type="caution">
    <text evidence="8">The sequence shown here is derived from an EMBL/GenBank/DDBJ whole genome shotgun (WGS) entry which is preliminary data.</text>
</comment>
<evidence type="ECO:0000256" key="1">
    <source>
        <dbReference type="ARBA" id="ARBA00007277"/>
    </source>
</evidence>
<dbReference type="FunFam" id="3.20.20.190:FF:000034">
    <property type="entry name" value="Glycerophosphodiester phosphodiesterase GDPD2"/>
    <property type="match status" value="1"/>
</dbReference>
<keyword evidence="3" id="KW-0319">Glycerol metabolism</keyword>
<protein>
    <recommendedName>
        <fullName evidence="2">glycerophosphodiester phosphodiesterase</fullName>
        <ecNumber evidence="2">3.1.4.46</ecNumber>
    </recommendedName>
</protein>
<comment type="catalytic activity">
    <reaction evidence="5">
        <text>a sn-glycero-3-phosphodiester + H2O = an alcohol + sn-glycerol 3-phosphate + H(+)</text>
        <dbReference type="Rhea" id="RHEA:12969"/>
        <dbReference type="ChEBI" id="CHEBI:15377"/>
        <dbReference type="ChEBI" id="CHEBI:15378"/>
        <dbReference type="ChEBI" id="CHEBI:30879"/>
        <dbReference type="ChEBI" id="CHEBI:57597"/>
        <dbReference type="ChEBI" id="CHEBI:83408"/>
        <dbReference type="EC" id="3.1.4.46"/>
    </reaction>
</comment>
<reference evidence="8 9" key="1">
    <citation type="journal article" date="2021" name="Hortic Res">
        <title>The domestication of Cucurbita argyrosperma as revealed by the genome of its wild relative.</title>
        <authorList>
            <person name="Barrera-Redondo J."/>
            <person name="Sanchez-de la Vega G."/>
            <person name="Aguirre-Liguori J.A."/>
            <person name="Castellanos-Morales G."/>
            <person name="Gutierrez-Guerrero Y.T."/>
            <person name="Aguirre-Dugua X."/>
            <person name="Aguirre-Planter E."/>
            <person name="Tenaillon M.I."/>
            <person name="Lira-Saade R."/>
            <person name="Eguiarte L.E."/>
        </authorList>
    </citation>
    <scope>NUCLEOTIDE SEQUENCE [LARGE SCALE GENOMIC DNA]</scope>
    <source>
        <strain evidence="8">JBR-2021</strain>
    </source>
</reference>
<feature type="domain" description="GP-PDE" evidence="7">
    <location>
        <begin position="38"/>
        <end position="326"/>
    </location>
</feature>
<evidence type="ECO:0000313" key="8">
    <source>
        <dbReference type="EMBL" id="KAG6597665.1"/>
    </source>
</evidence>
<evidence type="ECO:0000256" key="5">
    <source>
        <dbReference type="ARBA" id="ARBA00047512"/>
    </source>
</evidence>
<gene>
    <name evidence="8" type="primary">GDPD3</name>
    <name evidence="8" type="ORF">SDJN03_10845</name>
</gene>
<comment type="similarity">
    <text evidence="1">Belongs to the glycerophosphoryl diester phosphodiesterase family.</text>
</comment>
<sequence length="423" mass="46716">MSPPPIMSSMSPHSPLSQGREANILEDGNDRACRSSKFLVIGHRGFGMNILQSSDSRFKLMKENSIPSFMAATRFPVDFVEFDVQVTKDGCPVVFHDCLILTEEKGAIVEKRVTELTLEEFLSYGPQADPGKMGKPLFRRTIDGGTFEWKVESDAPLCTLREAFAKIDHSIGFNIELKFDDLVVYKEEQLAHVLQQILKVVKENAKDRPIIFSSFIPDAAQLVKKLQSTYSVFFLTNGGSKLYPDVRRNSLEEAINVCMTGCLHGIVAEVSSILRNPAAVNRIRNSGLSLITYGQLNNIAEVVYVQRLLRVEGVIVDLVQEITEAVYGIVSSSVQEERAVNKHEGPSNTRLLPTAIEDEGLPSDEQLKQTKSRTTTYSNPKSLASDLRSLVLSKPPLLPPPIILESSILVVAGVVSGPIRCVD</sequence>
<dbReference type="EC" id="3.1.4.46" evidence="2"/>
<dbReference type="PANTHER" id="PTHR22958">
    <property type="entry name" value="GLYCEROPHOSPHORYL DIESTER PHOSPHODIESTERASE"/>
    <property type="match status" value="1"/>
</dbReference>
<feature type="non-terminal residue" evidence="8">
    <location>
        <position position="1"/>
    </location>
</feature>
<evidence type="ECO:0000256" key="3">
    <source>
        <dbReference type="ARBA" id="ARBA00022798"/>
    </source>
</evidence>
<keyword evidence="4" id="KW-0378">Hydrolase</keyword>
<name>A0AAV6NGW2_9ROSI</name>
<dbReference type="EMBL" id="JAGKQH010000006">
    <property type="protein sequence ID" value="KAG6597665.1"/>
    <property type="molecule type" value="Genomic_DNA"/>
</dbReference>
<dbReference type="GO" id="GO:0008889">
    <property type="term" value="F:glycerophosphodiester phosphodiesterase activity"/>
    <property type="evidence" value="ECO:0007669"/>
    <property type="project" value="UniProtKB-EC"/>
</dbReference>
<dbReference type="AlphaFoldDB" id="A0AAV6NGW2"/>
<dbReference type="InterPro" id="IPR051578">
    <property type="entry name" value="GDPD"/>
</dbReference>
<keyword evidence="9" id="KW-1185">Reference proteome</keyword>
<dbReference type="Proteomes" id="UP000685013">
    <property type="component" value="Chromosome 6"/>
</dbReference>
<dbReference type="InterPro" id="IPR030395">
    <property type="entry name" value="GP_PDE_dom"/>
</dbReference>
<feature type="region of interest" description="Disordered" evidence="6">
    <location>
        <begin position="338"/>
        <end position="380"/>
    </location>
</feature>
<evidence type="ECO:0000313" key="9">
    <source>
        <dbReference type="Proteomes" id="UP000685013"/>
    </source>
</evidence>
<dbReference type="PANTHER" id="PTHR22958:SF34">
    <property type="entry name" value="GLYCEROPHOSPHODIESTER PHOSPHODIESTERASE GDPD3"/>
    <property type="match status" value="1"/>
</dbReference>
<evidence type="ECO:0000256" key="4">
    <source>
        <dbReference type="ARBA" id="ARBA00022801"/>
    </source>
</evidence>
<organism evidence="8 9">
    <name type="scientific">Cucurbita argyrosperma subsp. sororia</name>
    <dbReference type="NCBI Taxonomy" id="37648"/>
    <lineage>
        <taxon>Eukaryota</taxon>
        <taxon>Viridiplantae</taxon>
        <taxon>Streptophyta</taxon>
        <taxon>Embryophyta</taxon>
        <taxon>Tracheophyta</taxon>
        <taxon>Spermatophyta</taxon>
        <taxon>Magnoliopsida</taxon>
        <taxon>eudicotyledons</taxon>
        <taxon>Gunneridae</taxon>
        <taxon>Pentapetalae</taxon>
        <taxon>rosids</taxon>
        <taxon>fabids</taxon>
        <taxon>Cucurbitales</taxon>
        <taxon>Cucurbitaceae</taxon>
        <taxon>Cucurbiteae</taxon>
        <taxon>Cucurbita</taxon>
    </lineage>
</organism>
<accession>A0AAV6NGW2</accession>
<proteinExistence type="inferred from homology"/>
<dbReference type="Pfam" id="PF03009">
    <property type="entry name" value="GDPD"/>
    <property type="match status" value="1"/>
</dbReference>
<evidence type="ECO:0000259" key="7">
    <source>
        <dbReference type="PROSITE" id="PS51704"/>
    </source>
</evidence>
<evidence type="ECO:0000256" key="2">
    <source>
        <dbReference type="ARBA" id="ARBA00012247"/>
    </source>
</evidence>
<dbReference type="GO" id="GO:0046475">
    <property type="term" value="P:glycerophospholipid catabolic process"/>
    <property type="evidence" value="ECO:0007669"/>
    <property type="project" value="TreeGrafter"/>
</dbReference>
<dbReference type="PROSITE" id="PS51704">
    <property type="entry name" value="GP_PDE"/>
    <property type="match status" value="1"/>
</dbReference>
<dbReference type="GO" id="GO:0006071">
    <property type="term" value="P:glycerol metabolic process"/>
    <property type="evidence" value="ECO:0007669"/>
    <property type="project" value="UniProtKB-KW"/>
</dbReference>